<keyword evidence="1" id="KW-0812">Transmembrane</keyword>
<keyword evidence="3" id="KW-1185">Reference proteome</keyword>
<protein>
    <recommendedName>
        <fullName evidence="4">PsbP C-terminal domain-containing protein</fullName>
    </recommendedName>
</protein>
<evidence type="ECO:0000256" key="1">
    <source>
        <dbReference type="SAM" id="Phobius"/>
    </source>
</evidence>
<gene>
    <name evidence="2" type="ORF">LuPra_00369</name>
</gene>
<proteinExistence type="predicted"/>
<evidence type="ECO:0000313" key="3">
    <source>
        <dbReference type="Proteomes" id="UP000076079"/>
    </source>
</evidence>
<dbReference type="EMBL" id="CP015136">
    <property type="protein sequence ID" value="AMY07202.1"/>
    <property type="molecule type" value="Genomic_DNA"/>
</dbReference>
<accession>A0A143PF69</accession>
<dbReference type="AlphaFoldDB" id="A0A143PF69"/>
<dbReference type="STRING" id="1855912.LuPra_00369"/>
<evidence type="ECO:0000313" key="2">
    <source>
        <dbReference type="EMBL" id="AMY07202.1"/>
    </source>
</evidence>
<keyword evidence="1" id="KW-1133">Transmembrane helix</keyword>
<evidence type="ECO:0008006" key="4">
    <source>
        <dbReference type="Google" id="ProtNLM"/>
    </source>
</evidence>
<dbReference type="RefSeq" id="WP_110169183.1">
    <property type="nucleotide sequence ID" value="NZ_CP015136.1"/>
</dbReference>
<organism evidence="2 3">
    <name type="scientific">Luteitalea pratensis</name>
    <dbReference type="NCBI Taxonomy" id="1855912"/>
    <lineage>
        <taxon>Bacteria</taxon>
        <taxon>Pseudomonadati</taxon>
        <taxon>Acidobacteriota</taxon>
        <taxon>Vicinamibacteria</taxon>
        <taxon>Vicinamibacterales</taxon>
        <taxon>Vicinamibacteraceae</taxon>
        <taxon>Luteitalea</taxon>
    </lineage>
</organism>
<reference evidence="2 3" key="1">
    <citation type="journal article" date="2016" name="Genome Announc.">
        <title>First Complete Genome Sequence of a Subdivision 6 Acidobacterium Strain.</title>
        <authorList>
            <person name="Huang S."/>
            <person name="Vieira S."/>
            <person name="Bunk B."/>
            <person name="Riedel T."/>
            <person name="Sproer C."/>
            <person name="Overmann J."/>
        </authorList>
    </citation>
    <scope>NUCLEOTIDE SEQUENCE [LARGE SCALE GENOMIC DNA]</scope>
    <source>
        <strain evidence="3">DSM 100886 HEG_-6_39</strain>
    </source>
</reference>
<name>A0A143PF69_LUTPR</name>
<keyword evidence="1" id="KW-0472">Membrane</keyword>
<dbReference type="KEGG" id="abac:LuPra_00369"/>
<reference evidence="3" key="2">
    <citation type="submission" date="2016-04" db="EMBL/GenBank/DDBJ databases">
        <title>First Complete Genome Sequence of a Subdivision 6 Acidobacterium.</title>
        <authorList>
            <person name="Huang S."/>
            <person name="Vieira S."/>
            <person name="Bunk B."/>
            <person name="Riedel T."/>
            <person name="Sproeer C."/>
            <person name="Overmann J."/>
        </authorList>
    </citation>
    <scope>NUCLEOTIDE SEQUENCE [LARGE SCALE GENOMIC DNA]</scope>
    <source>
        <strain evidence="3">DSM 100886 HEG_-6_39</strain>
    </source>
</reference>
<dbReference type="Proteomes" id="UP000076079">
    <property type="component" value="Chromosome"/>
</dbReference>
<feature type="transmembrane region" description="Helical" evidence="1">
    <location>
        <begin position="25"/>
        <end position="44"/>
    </location>
</feature>
<sequence length="207" mass="21950">MNTNLIGNRESGTGDRIDGLRRSAFGLRAGLTAFGIAAFGVAAVSRVADAQPLEAKDTQPYRSAVYNVAFSYPREDWVAVPAAGGNIALLMQKKGEASLALDFQVLQVALAPDEIDGTFKEIELEQLTQRAPHARVMSSALNEVGGHKVIVIRYGASGLTGDLDVTQYSVVSGASLYRLTCAATRATAARHVRACDTVARTLVVGKQ</sequence>